<name>A0A8H3D3R6_9AGAM</name>
<organism evidence="2 3">
    <name type="scientific">Rhizoctonia solani</name>
    <dbReference type="NCBI Taxonomy" id="456999"/>
    <lineage>
        <taxon>Eukaryota</taxon>
        <taxon>Fungi</taxon>
        <taxon>Dikarya</taxon>
        <taxon>Basidiomycota</taxon>
        <taxon>Agaricomycotina</taxon>
        <taxon>Agaricomycetes</taxon>
        <taxon>Cantharellales</taxon>
        <taxon>Ceratobasidiaceae</taxon>
        <taxon>Rhizoctonia</taxon>
    </lineage>
</organism>
<feature type="region of interest" description="Disordered" evidence="1">
    <location>
        <begin position="217"/>
        <end position="240"/>
    </location>
</feature>
<sequence>MLCTHLGIRSRSIATDLLSHCLYPRGYHSSLYVYSIGRVMSKQFPPDSRALSPYSSKASYKPRGPKSFIELVGFIKSVGKAQKIVAKRGSAKLEPDKTKKKDLKKKTRDENHKFDEQRKDHPKEGNEHIVAALVEAINKDYWPDIIYYSTLHPEHLSSDHQESWTQYVTAKRLDQVDHIPGIDYDEELLANDIPWPTGPNKPKEPWTFELNDVTLTMKSKKNESDGSNKDDPEKPGLACT</sequence>
<feature type="compositionally biased region" description="Basic and acidic residues" evidence="1">
    <location>
        <begin position="220"/>
        <end position="234"/>
    </location>
</feature>
<evidence type="ECO:0000313" key="2">
    <source>
        <dbReference type="EMBL" id="CAE6503009.1"/>
    </source>
</evidence>
<evidence type="ECO:0000313" key="3">
    <source>
        <dbReference type="Proteomes" id="UP000663888"/>
    </source>
</evidence>
<comment type="caution">
    <text evidence="2">The sequence shown here is derived from an EMBL/GenBank/DDBJ whole genome shotgun (WGS) entry which is preliminary data.</text>
</comment>
<gene>
    <name evidence="2" type="ORF">RDB_LOCUS155977</name>
</gene>
<feature type="compositionally biased region" description="Basic and acidic residues" evidence="1">
    <location>
        <begin position="107"/>
        <end position="125"/>
    </location>
</feature>
<dbReference type="EMBL" id="CAJMWX010001713">
    <property type="protein sequence ID" value="CAE6503009.1"/>
    <property type="molecule type" value="Genomic_DNA"/>
</dbReference>
<evidence type="ECO:0000256" key="1">
    <source>
        <dbReference type="SAM" id="MobiDB-lite"/>
    </source>
</evidence>
<dbReference type="AlphaFoldDB" id="A0A8H3D3R6"/>
<reference evidence="2" key="1">
    <citation type="submission" date="2021-01" db="EMBL/GenBank/DDBJ databases">
        <authorList>
            <person name="Kaushik A."/>
        </authorList>
    </citation>
    <scope>NUCLEOTIDE SEQUENCE</scope>
    <source>
        <strain evidence="2">AG4-R118</strain>
    </source>
</reference>
<protein>
    <submittedName>
        <fullName evidence="2">Uncharacterized protein</fullName>
    </submittedName>
</protein>
<dbReference type="Proteomes" id="UP000663888">
    <property type="component" value="Unassembled WGS sequence"/>
</dbReference>
<proteinExistence type="predicted"/>
<feature type="region of interest" description="Disordered" evidence="1">
    <location>
        <begin position="89"/>
        <end position="125"/>
    </location>
</feature>
<accession>A0A8H3D3R6</accession>